<organism evidence="3 4">
    <name type="scientific">Cylicocyclus nassatus</name>
    <name type="common">Nematode worm</name>
    <dbReference type="NCBI Taxonomy" id="53992"/>
    <lineage>
        <taxon>Eukaryota</taxon>
        <taxon>Metazoa</taxon>
        <taxon>Ecdysozoa</taxon>
        <taxon>Nematoda</taxon>
        <taxon>Chromadorea</taxon>
        <taxon>Rhabditida</taxon>
        <taxon>Rhabditina</taxon>
        <taxon>Rhabditomorpha</taxon>
        <taxon>Strongyloidea</taxon>
        <taxon>Strongylidae</taxon>
        <taxon>Cylicocyclus</taxon>
    </lineage>
</organism>
<gene>
    <name evidence="3" type="ORF">CYNAS_LOCUS1744</name>
</gene>
<dbReference type="PANTHER" id="PTHR11550:SF0">
    <property type="entry name" value="CTP SYNTHASE-RELATED"/>
    <property type="match status" value="1"/>
</dbReference>
<name>A0AA36GIE2_CYLNA</name>
<evidence type="ECO:0000313" key="3">
    <source>
        <dbReference type="EMBL" id="CAJ0589761.1"/>
    </source>
</evidence>
<proteinExistence type="predicted"/>
<protein>
    <recommendedName>
        <fullName evidence="2">CTP synthase N-terminal domain-containing protein</fullName>
    </recommendedName>
</protein>
<evidence type="ECO:0000259" key="2">
    <source>
        <dbReference type="Pfam" id="PF06418"/>
    </source>
</evidence>
<feature type="domain" description="CTP synthase N-terminal" evidence="2">
    <location>
        <begin position="242"/>
        <end position="301"/>
    </location>
</feature>
<dbReference type="Proteomes" id="UP001176961">
    <property type="component" value="Unassembled WGS sequence"/>
</dbReference>
<dbReference type="GO" id="GO:0042802">
    <property type="term" value="F:identical protein binding"/>
    <property type="evidence" value="ECO:0007669"/>
    <property type="project" value="TreeGrafter"/>
</dbReference>
<dbReference type="EMBL" id="CATQJL010000001">
    <property type="protein sequence ID" value="CAJ0589761.1"/>
    <property type="molecule type" value="Genomic_DNA"/>
</dbReference>
<dbReference type="GO" id="GO:0097268">
    <property type="term" value="C:cytoophidium"/>
    <property type="evidence" value="ECO:0007669"/>
    <property type="project" value="TreeGrafter"/>
</dbReference>
<dbReference type="GO" id="GO:0019856">
    <property type="term" value="P:pyrimidine nucleobase biosynthetic process"/>
    <property type="evidence" value="ECO:0007669"/>
    <property type="project" value="TreeGrafter"/>
</dbReference>
<dbReference type="GO" id="GO:0005737">
    <property type="term" value="C:cytoplasm"/>
    <property type="evidence" value="ECO:0007669"/>
    <property type="project" value="TreeGrafter"/>
</dbReference>
<evidence type="ECO:0000256" key="1">
    <source>
        <dbReference type="SAM" id="MobiDB-lite"/>
    </source>
</evidence>
<dbReference type="AlphaFoldDB" id="A0AA36GIE2"/>
<dbReference type="InterPro" id="IPR027417">
    <property type="entry name" value="P-loop_NTPase"/>
</dbReference>
<evidence type="ECO:0000313" key="4">
    <source>
        <dbReference type="Proteomes" id="UP001176961"/>
    </source>
</evidence>
<dbReference type="SUPFAM" id="SSF52540">
    <property type="entry name" value="P-loop containing nucleoside triphosphate hydrolases"/>
    <property type="match status" value="1"/>
</dbReference>
<dbReference type="GO" id="GO:0003883">
    <property type="term" value="F:CTP synthase activity"/>
    <property type="evidence" value="ECO:0007669"/>
    <property type="project" value="InterPro"/>
</dbReference>
<comment type="caution">
    <text evidence="3">The sequence shown here is derived from an EMBL/GenBank/DDBJ whole genome shotgun (WGS) entry which is preliminary data.</text>
</comment>
<sequence>MDQQERKERFNETLAGRVMSEYIRIINIPIRMKKDFDLLMDDIKNLLGYDRSEDRTPFSWPRPRGVGSTTMGITVKTSYLFWKWFLSGGKENLKRYNNENGTKIVIMQEQTIRQTDLNRLCLLLRIQIKECYQNAKKRAPEIRIRHNKVEINGVGTYDPVVLCHRLKWKVPEWHGTPLEELMDLRLKKEQEAGSLILGDLALPGLTAEEQAEGRMLQANKENWSEVVKKKKRPSTENREESGQPKKYKKVTDRERLGDYCGETVHSIPHFTDAVIQWVEQVARIPVDGTLERPDVCIIEVASLPCGEGNGLTVLQQKETRRKKEVSGLPHKS</sequence>
<feature type="region of interest" description="Disordered" evidence="1">
    <location>
        <begin position="224"/>
        <end position="248"/>
    </location>
</feature>
<dbReference type="Gene3D" id="3.40.50.300">
    <property type="entry name" value="P-loop containing nucleotide triphosphate hydrolases"/>
    <property type="match status" value="1"/>
</dbReference>
<dbReference type="InterPro" id="IPR004468">
    <property type="entry name" value="CTP_synthase"/>
</dbReference>
<reference evidence="3" key="1">
    <citation type="submission" date="2023-07" db="EMBL/GenBank/DDBJ databases">
        <authorList>
            <consortium name="CYATHOMIX"/>
        </authorList>
    </citation>
    <scope>NUCLEOTIDE SEQUENCE</scope>
    <source>
        <strain evidence="3">N/A</strain>
    </source>
</reference>
<dbReference type="InterPro" id="IPR017456">
    <property type="entry name" value="CTP_synthase_N"/>
</dbReference>
<dbReference type="GO" id="GO:0006241">
    <property type="term" value="P:CTP biosynthetic process"/>
    <property type="evidence" value="ECO:0007669"/>
    <property type="project" value="TreeGrafter"/>
</dbReference>
<dbReference type="PANTHER" id="PTHR11550">
    <property type="entry name" value="CTP SYNTHASE"/>
    <property type="match status" value="1"/>
</dbReference>
<accession>A0AA36GIE2</accession>
<dbReference type="Pfam" id="PF06418">
    <property type="entry name" value="CTP_synth_N"/>
    <property type="match status" value="1"/>
</dbReference>
<keyword evidence="4" id="KW-1185">Reference proteome</keyword>